<name>A0A0E0JXA5_ORYPU</name>
<accession>A0A0E0JXA5</accession>
<sequence length="65" mass="7113">MLLWLAATNGYLCQQSYLPLIPPPPAILNPGDRSLRDRSVAGRSSARRGARSARRKVAPARTNLN</sequence>
<feature type="region of interest" description="Disordered" evidence="1">
    <location>
        <begin position="29"/>
        <end position="65"/>
    </location>
</feature>
<evidence type="ECO:0000256" key="1">
    <source>
        <dbReference type="SAM" id="MobiDB-lite"/>
    </source>
</evidence>
<dbReference type="Gramene" id="OPUNC02G07650.1">
    <property type="protein sequence ID" value="OPUNC02G07650.1"/>
    <property type="gene ID" value="OPUNC02G07650"/>
</dbReference>
<organism evidence="2">
    <name type="scientific">Oryza punctata</name>
    <name type="common">Red rice</name>
    <dbReference type="NCBI Taxonomy" id="4537"/>
    <lineage>
        <taxon>Eukaryota</taxon>
        <taxon>Viridiplantae</taxon>
        <taxon>Streptophyta</taxon>
        <taxon>Embryophyta</taxon>
        <taxon>Tracheophyta</taxon>
        <taxon>Spermatophyta</taxon>
        <taxon>Magnoliopsida</taxon>
        <taxon>Liliopsida</taxon>
        <taxon>Poales</taxon>
        <taxon>Poaceae</taxon>
        <taxon>BOP clade</taxon>
        <taxon>Oryzoideae</taxon>
        <taxon>Oryzeae</taxon>
        <taxon>Oryzinae</taxon>
        <taxon>Oryza</taxon>
    </lineage>
</organism>
<dbReference type="HOGENOM" id="CLU_2853686_0_0_1"/>
<proteinExistence type="predicted"/>
<dbReference type="AlphaFoldDB" id="A0A0E0JXA5"/>
<keyword evidence="3" id="KW-1185">Reference proteome</keyword>
<feature type="compositionally biased region" description="Basic residues" evidence="1">
    <location>
        <begin position="45"/>
        <end position="58"/>
    </location>
</feature>
<protein>
    <submittedName>
        <fullName evidence="2">Uncharacterized protein</fullName>
    </submittedName>
</protein>
<dbReference type="Proteomes" id="UP000026962">
    <property type="component" value="Chromosome 2"/>
</dbReference>
<evidence type="ECO:0000313" key="2">
    <source>
        <dbReference type="EnsemblPlants" id="OPUNC02G07650.1"/>
    </source>
</evidence>
<evidence type="ECO:0000313" key="3">
    <source>
        <dbReference type="Proteomes" id="UP000026962"/>
    </source>
</evidence>
<dbReference type="EnsemblPlants" id="OPUNC02G07650.1">
    <property type="protein sequence ID" value="OPUNC02G07650.1"/>
    <property type="gene ID" value="OPUNC02G07650"/>
</dbReference>
<reference evidence="2" key="1">
    <citation type="submission" date="2015-04" db="UniProtKB">
        <authorList>
            <consortium name="EnsemblPlants"/>
        </authorList>
    </citation>
    <scope>IDENTIFICATION</scope>
</reference>
<reference evidence="2" key="2">
    <citation type="submission" date="2018-05" db="EMBL/GenBank/DDBJ databases">
        <title>OpunRS2 (Oryza punctata Reference Sequence Version 2).</title>
        <authorList>
            <person name="Zhang J."/>
            <person name="Kudrna D."/>
            <person name="Lee S."/>
            <person name="Talag J."/>
            <person name="Welchert J."/>
            <person name="Wing R.A."/>
        </authorList>
    </citation>
    <scope>NUCLEOTIDE SEQUENCE [LARGE SCALE GENOMIC DNA]</scope>
</reference>